<comment type="caution">
    <text evidence="2">The sequence shown here is derived from an EMBL/GenBank/DDBJ whole genome shotgun (WGS) entry which is preliminary data.</text>
</comment>
<dbReference type="AlphaFoldDB" id="H1HMT5"/>
<keyword evidence="3" id="KW-1185">Reference proteome</keyword>
<dbReference type="EMBL" id="AGEK01000027">
    <property type="protein sequence ID" value="EHO70272.1"/>
    <property type="molecule type" value="Genomic_DNA"/>
</dbReference>
<dbReference type="STRING" id="999422.HMPREF9944_01479"/>
<organism evidence="2 3">
    <name type="scientific">Segatella maculosa OT 289</name>
    <dbReference type="NCBI Taxonomy" id="999422"/>
    <lineage>
        <taxon>Bacteria</taxon>
        <taxon>Pseudomonadati</taxon>
        <taxon>Bacteroidota</taxon>
        <taxon>Bacteroidia</taxon>
        <taxon>Bacteroidales</taxon>
        <taxon>Prevotellaceae</taxon>
        <taxon>Segatella</taxon>
    </lineage>
</organism>
<gene>
    <name evidence="2" type="ORF">HMPREF9944_01479</name>
</gene>
<accession>H1HMT5</accession>
<sequence>MFKIQCSKSKSLHRRHGHFAAQHVPNGFAICMGLCAKLFCFFIISALQLENFSYICQT</sequence>
<name>H1HMT5_9BACT</name>
<evidence type="ECO:0000313" key="3">
    <source>
        <dbReference type="Proteomes" id="UP000003167"/>
    </source>
</evidence>
<dbReference type="Proteomes" id="UP000003167">
    <property type="component" value="Unassembled WGS sequence"/>
</dbReference>
<keyword evidence="1" id="KW-0812">Transmembrane</keyword>
<keyword evidence="1" id="KW-1133">Transmembrane helix</keyword>
<reference evidence="2 3" key="1">
    <citation type="submission" date="2011-12" db="EMBL/GenBank/DDBJ databases">
        <title>The Genome Sequence of Prevotella maculosa OT 289.</title>
        <authorList>
            <consortium name="The Broad Institute Genome Sequencing Platform"/>
            <person name="Earl A."/>
            <person name="Ward D."/>
            <person name="Feldgarden M."/>
            <person name="Gevers D."/>
            <person name="Izard J."/>
            <person name="Blanton J.M."/>
            <person name="Mathney J."/>
            <person name="Tanner A.C."/>
            <person name="Dewhirst F.E."/>
            <person name="Young S.K."/>
            <person name="Zeng Q."/>
            <person name="Gargeya S."/>
            <person name="Fitzgerald M."/>
            <person name="Haas B."/>
            <person name="Abouelleil A."/>
            <person name="Alvarado L."/>
            <person name="Arachchi H.M."/>
            <person name="Berlin A."/>
            <person name="Chapman S.B."/>
            <person name="Gearin G."/>
            <person name="Goldberg J."/>
            <person name="Griggs A."/>
            <person name="Gujja S."/>
            <person name="Hansen M."/>
            <person name="Heiman D."/>
            <person name="Howarth C."/>
            <person name="Larimer J."/>
            <person name="Lui A."/>
            <person name="MacDonald P.J.P."/>
            <person name="McCowen C."/>
            <person name="Montmayeur A."/>
            <person name="Murphy C."/>
            <person name="Neiman D."/>
            <person name="Pearson M."/>
            <person name="Priest M."/>
            <person name="Roberts A."/>
            <person name="Saif S."/>
            <person name="Shea T."/>
            <person name="Sisk P."/>
            <person name="Stolte C."/>
            <person name="Sykes S."/>
            <person name="Wortman J."/>
            <person name="Nusbaum C."/>
            <person name="Birren B."/>
        </authorList>
    </citation>
    <scope>NUCLEOTIDE SEQUENCE [LARGE SCALE GENOMIC DNA]</scope>
    <source>
        <strain evidence="2 3">OT 289</strain>
    </source>
</reference>
<feature type="transmembrane region" description="Helical" evidence="1">
    <location>
        <begin position="24"/>
        <end position="44"/>
    </location>
</feature>
<evidence type="ECO:0000313" key="2">
    <source>
        <dbReference type="EMBL" id="EHO70272.1"/>
    </source>
</evidence>
<protein>
    <submittedName>
        <fullName evidence="2">Uncharacterized protein</fullName>
    </submittedName>
</protein>
<dbReference type="HOGENOM" id="CLU_2975512_0_0_10"/>
<proteinExistence type="predicted"/>
<keyword evidence="1" id="KW-0472">Membrane</keyword>
<evidence type="ECO:0000256" key="1">
    <source>
        <dbReference type="SAM" id="Phobius"/>
    </source>
</evidence>